<feature type="domain" description="RlpA-like protein double-psi beta-barrel" evidence="6">
    <location>
        <begin position="95"/>
        <end position="183"/>
    </location>
</feature>
<dbReference type="HAMAP" id="MF_02071">
    <property type="entry name" value="RlpA"/>
    <property type="match status" value="1"/>
</dbReference>
<evidence type="ECO:0000256" key="5">
    <source>
        <dbReference type="SAM" id="SignalP"/>
    </source>
</evidence>
<accession>A0A1C2DT81</accession>
<dbReference type="GO" id="GO:0009279">
    <property type="term" value="C:cell outer membrane"/>
    <property type="evidence" value="ECO:0007669"/>
    <property type="project" value="TreeGrafter"/>
</dbReference>
<dbReference type="GO" id="GO:0008932">
    <property type="term" value="F:lytic endotransglycosylase activity"/>
    <property type="evidence" value="ECO:0007669"/>
    <property type="project" value="UniProtKB-UniRule"/>
</dbReference>
<dbReference type="InterPro" id="IPR012997">
    <property type="entry name" value="RplA"/>
</dbReference>
<reference evidence="7 8" key="1">
    <citation type="submission" date="2016-08" db="EMBL/GenBank/DDBJ databases">
        <title>Whole genome sequence of Mesorhizobium sp. strain UASWS1009 isolated from industrial sewage.</title>
        <authorList>
            <person name="Crovadore J."/>
            <person name="Calmin G."/>
            <person name="Chablais R."/>
            <person name="Cochard B."/>
            <person name="Lefort F."/>
        </authorList>
    </citation>
    <scope>NUCLEOTIDE SEQUENCE [LARGE SCALE GENOMIC DNA]</scope>
    <source>
        <strain evidence="7 8">UASWS1009</strain>
    </source>
</reference>
<dbReference type="STRING" id="1566387.QV13_14015"/>
<dbReference type="GO" id="GO:0071555">
    <property type="term" value="P:cell wall organization"/>
    <property type="evidence" value="ECO:0007669"/>
    <property type="project" value="UniProtKB-KW"/>
</dbReference>
<dbReference type="EMBL" id="MDEO01000032">
    <property type="protein sequence ID" value="OCX17826.1"/>
    <property type="molecule type" value="Genomic_DNA"/>
</dbReference>
<evidence type="ECO:0000256" key="4">
    <source>
        <dbReference type="RuleBase" id="RU003495"/>
    </source>
</evidence>
<name>A0A1C2DT81_9HYPH</name>
<dbReference type="InterPro" id="IPR009009">
    <property type="entry name" value="RlpA-like_DPBB"/>
</dbReference>
<dbReference type="Gene3D" id="2.40.40.10">
    <property type="entry name" value="RlpA-like domain"/>
    <property type="match status" value="1"/>
</dbReference>
<comment type="caution">
    <text evidence="7">The sequence shown here is derived from an EMBL/GenBank/DDBJ whole genome shotgun (WGS) entry which is preliminary data.</text>
</comment>
<protein>
    <recommendedName>
        <fullName evidence="3">Endolytic peptidoglycan transglycosylase RlpA</fullName>
        <ecNumber evidence="3">4.2.2.-</ecNumber>
    </recommendedName>
</protein>
<comment type="similarity">
    <text evidence="3 4">Belongs to the RlpA family.</text>
</comment>
<dbReference type="GO" id="GO:0005886">
    <property type="term" value="C:plasma membrane"/>
    <property type="evidence" value="ECO:0007669"/>
    <property type="project" value="UniProtKB-SubCell"/>
</dbReference>
<keyword evidence="3" id="KW-0472">Membrane</keyword>
<evidence type="ECO:0000256" key="1">
    <source>
        <dbReference type="ARBA" id="ARBA00023239"/>
    </source>
</evidence>
<keyword evidence="3" id="KW-1003">Cell membrane</keyword>
<sequence length="406" mass="43664">MQVPTRLRRISTYALLAVSAGLLAACASSEPTKTSKRERSKEYFSEAEYGVKASPRVAMGKHGFRRGGGRDQLGNPYQVRGKWYYPKEEQKYSRKGTASWYGEAFHGRLTANGEVYDISQITGAHPTMPLPSYARVTNLDNGSSIIVRVNDRGPYHEGRLIDLSKRAADMLGYSRIGTARVKVDYVGRAPLEGSDDSYLLASYHPGNRIPDPSDGLPTGVMVAMNGSSPSAPIAASAASIPFPGQAASVALAPAPLVVAQNSSIEGIVLPDFGPIVMPRPDMADVLPTPQNLPFKMATLSYAAERNQRSASAFAALEGPAAALGNWKQQNDPSDDYVAAGTFDSAVDAKKVAAALKAYGRVEIDQAKLDGRDWYSVNLYQDGRMTVDNMLEAAWSHGAPDAFAVRD</sequence>
<keyword evidence="3" id="KW-0449">Lipoprotein</keyword>
<dbReference type="PROSITE" id="PS51257">
    <property type="entry name" value="PROKAR_LIPOPROTEIN"/>
    <property type="match status" value="1"/>
</dbReference>
<dbReference type="EC" id="4.2.2.-" evidence="3"/>
<dbReference type="OrthoDB" id="9779128at2"/>
<dbReference type="InterPro" id="IPR034718">
    <property type="entry name" value="RlpA"/>
</dbReference>
<gene>
    <name evidence="3" type="primary">rlpA</name>
    <name evidence="7" type="ORF">QV13_14015</name>
</gene>
<dbReference type="AlphaFoldDB" id="A0A1C2DT81"/>
<keyword evidence="1 3" id="KW-0456">Lyase</keyword>
<dbReference type="PANTHER" id="PTHR34183:SF1">
    <property type="entry name" value="ENDOLYTIC PEPTIDOGLYCAN TRANSGLYCOSYLASE RLPA"/>
    <property type="match status" value="1"/>
</dbReference>
<dbReference type="PANTHER" id="PTHR34183">
    <property type="entry name" value="ENDOLYTIC PEPTIDOGLYCAN TRANSGLYCOSYLASE RLPA"/>
    <property type="match status" value="1"/>
</dbReference>
<feature type="chain" id="PRO_5009986974" description="Endolytic peptidoglycan transglycosylase RlpA" evidence="5">
    <location>
        <begin position="25"/>
        <end position="406"/>
    </location>
</feature>
<dbReference type="RefSeq" id="WP_024924013.1">
    <property type="nucleotide sequence ID" value="NZ_MDEO01000032.1"/>
</dbReference>
<dbReference type="InterPro" id="IPR036908">
    <property type="entry name" value="RlpA-like_sf"/>
</dbReference>
<comment type="subcellular location">
    <subcellularLocation>
        <location evidence="3">Cell membrane</location>
        <topology evidence="3">Lipid-anchor</topology>
    </subcellularLocation>
</comment>
<keyword evidence="3" id="KW-0564">Palmitate</keyword>
<dbReference type="GO" id="GO:0000270">
    <property type="term" value="P:peptidoglycan metabolic process"/>
    <property type="evidence" value="ECO:0007669"/>
    <property type="project" value="UniProtKB-UniRule"/>
</dbReference>
<evidence type="ECO:0000256" key="3">
    <source>
        <dbReference type="HAMAP-Rule" id="MF_02071"/>
    </source>
</evidence>
<evidence type="ECO:0000259" key="6">
    <source>
        <dbReference type="Pfam" id="PF03330"/>
    </source>
</evidence>
<comment type="function">
    <text evidence="3">Lytic transglycosylase with a strong preference for naked glycan strands that lack stem peptides.</text>
</comment>
<evidence type="ECO:0000313" key="8">
    <source>
        <dbReference type="Proteomes" id="UP000094412"/>
    </source>
</evidence>
<dbReference type="NCBIfam" id="TIGR00413">
    <property type="entry name" value="rlpA"/>
    <property type="match status" value="1"/>
</dbReference>
<keyword evidence="8" id="KW-1185">Reference proteome</keyword>
<organism evidence="7 8">
    <name type="scientific">Mesorhizobium hungaricum</name>
    <dbReference type="NCBI Taxonomy" id="1566387"/>
    <lineage>
        <taxon>Bacteria</taxon>
        <taxon>Pseudomonadati</taxon>
        <taxon>Pseudomonadota</taxon>
        <taxon>Alphaproteobacteria</taxon>
        <taxon>Hyphomicrobiales</taxon>
        <taxon>Phyllobacteriaceae</taxon>
        <taxon>Mesorhizobium</taxon>
    </lineage>
</organism>
<dbReference type="Pfam" id="PF03330">
    <property type="entry name" value="DPBB_1"/>
    <property type="match status" value="1"/>
</dbReference>
<keyword evidence="5" id="KW-0732">Signal</keyword>
<dbReference type="Proteomes" id="UP000094412">
    <property type="component" value="Unassembled WGS sequence"/>
</dbReference>
<dbReference type="SUPFAM" id="SSF50685">
    <property type="entry name" value="Barwin-like endoglucanases"/>
    <property type="match status" value="1"/>
</dbReference>
<keyword evidence="2 3" id="KW-0961">Cell wall biogenesis/degradation</keyword>
<evidence type="ECO:0000313" key="7">
    <source>
        <dbReference type="EMBL" id="OCX17826.1"/>
    </source>
</evidence>
<feature type="signal peptide" evidence="5">
    <location>
        <begin position="1"/>
        <end position="24"/>
    </location>
</feature>
<proteinExistence type="inferred from homology"/>
<dbReference type="CDD" id="cd22268">
    <property type="entry name" value="DPBB_RlpA-like"/>
    <property type="match status" value="1"/>
</dbReference>
<evidence type="ECO:0000256" key="2">
    <source>
        <dbReference type="ARBA" id="ARBA00023316"/>
    </source>
</evidence>